<keyword evidence="6" id="KW-0411">Iron-sulfur</keyword>
<evidence type="ECO:0000256" key="5">
    <source>
        <dbReference type="ARBA" id="ARBA00023004"/>
    </source>
</evidence>
<keyword evidence="2" id="KW-0808">Transferase</keyword>
<dbReference type="Pfam" id="PF02310">
    <property type="entry name" value="B12-binding"/>
    <property type="match status" value="1"/>
</dbReference>
<gene>
    <name evidence="8" type="ORF">METZ01_LOCUS283481</name>
</gene>
<dbReference type="GO" id="GO:0003824">
    <property type="term" value="F:catalytic activity"/>
    <property type="evidence" value="ECO:0007669"/>
    <property type="project" value="InterPro"/>
</dbReference>
<dbReference type="GO" id="GO:0046872">
    <property type="term" value="F:metal ion binding"/>
    <property type="evidence" value="ECO:0007669"/>
    <property type="project" value="UniProtKB-KW"/>
</dbReference>
<dbReference type="PROSITE" id="PS51332">
    <property type="entry name" value="B12_BINDING"/>
    <property type="match status" value="1"/>
</dbReference>
<keyword evidence="5" id="KW-0408">Iron</keyword>
<protein>
    <recommendedName>
        <fullName evidence="7">B12-binding domain-containing protein</fullName>
    </recommendedName>
</protein>
<dbReference type="InterPro" id="IPR006158">
    <property type="entry name" value="Cobalamin-bd"/>
</dbReference>
<dbReference type="SFLD" id="SFLDS00029">
    <property type="entry name" value="Radical_SAM"/>
    <property type="match status" value="1"/>
</dbReference>
<sequence>MKVASLSVTKAASTVSVALIRPPMAFSRSSYASPINPPLGLAYLSAALKERGHHVVCIDAVGEDPTRLRVQPELNCFVRGLSATEIVERLPADLKAVGVSCMFSQEWLVTRDLINRVRLARPDVFVFVGGEHVTAVPEHVLDTCTAVDAVALGEGDEVIVDLVERFCTDPETIPGIVYRVGEDLYRTEHRQRVRNLADLPFPDWESIPIEKYHEYESCSGVYEGVTMPILATRGCPYQCTFCSNPKMWGVRYYMRPPSQVIDEIEDYVRRYRASSIEFYDLTAILRKKWIHEFCDLYLERGLKISWSLPTGTRSEALDETTLKKLKATNCNYLTYAPESGSEDTLLAI</sequence>
<comment type="cofactor">
    <cofactor evidence="1">
        <name>[4Fe-4S] cluster</name>
        <dbReference type="ChEBI" id="CHEBI:49883"/>
    </cofactor>
</comment>
<dbReference type="InterPro" id="IPR051198">
    <property type="entry name" value="BchE-like"/>
</dbReference>
<dbReference type="GO" id="GO:0051539">
    <property type="term" value="F:4 iron, 4 sulfur cluster binding"/>
    <property type="evidence" value="ECO:0007669"/>
    <property type="project" value="UniProtKB-KW"/>
</dbReference>
<dbReference type="SFLD" id="SFLDG01123">
    <property type="entry name" value="methyltransferase_(Class_B)"/>
    <property type="match status" value="1"/>
</dbReference>
<dbReference type="InterPro" id="IPR058240">
    <property type="entry name" value="rSAM_sf"/>
</dbReference>
<evidence type="ECO:0000259" key="7">
    <source>
        <dbReference type="PROSITE" id="PS51332"/>
    </source>
</evidence>
<evidence type="ECO:0000256" key="6">
    <source>
        <dbReference type="ARBA" id="ARBA00023014"/>
    </source>
</evidence>
<evidence type="ECO:0000313" key="8">
    <source>
        <dbReference type="EMBL" id="SVC30627.1"/>
    </source>
</evidence>
<keyword evidence="4" id="KW-0479">Metal-binding</keyword>
<dbReference type="GO" id="GO:0031419">
    <property type="term" value="F:cobalamin binding"/>
    <property type="evidence" value="ECO:0007669"/>
    <property type="project" value="InterPro"/>
</dbReference>
<evidence type="ECO:0000256" key="4">
    <source>
        <dbReference type="ARBA" id="ARBA00022723"/>
    </source>
</evidence>
<evidence type="ECO:0000256" key="1">
    <source>
        <dbReference type="ARBA" id="ARBA00001966"/>
    </source>
</evidence>
<dbReference type="InterPro" id="IPR036724">
    <property type="entry name" value="Cobalamin-bd_sf"/>
</dbReference>
<dbReference type="PANTHER" id="PTHR43409:SF7">
    <property type="entry name" value="BLL1977 PROTEIN"/>
    <property type="match status" value="1"/>
</dbReference>
<organism evidence="8">
    <name type="scientific">marine metagenome</name>
    <dbReference type="NCBI Taxonomy" id="408172"/>
    <lineage>
        <taxon>unclassified sequences</taxon>
        <taxon>metagenomes</taxon>
        <taxon>ecological metagenomes</taxon>
    </lineage>
</organism>
<reference evidence="8" key="1">
    <citation type="submission" date="2018-05" db="EMBL/GenBank/DDBJ databases">
        <authorList>
            <person name="Lanie J.A."/>
            <person name="Ng W.-L."/>
            <person name="Kazmierczak K.M."/>
            <person name="Andrzejewski T.M."/>
            <person name="Davidsen T.M."/>
            <person name="Wayne K.J."/>
            <person name="Tettelin H."/>
            <person name="Glass J.I."/>
            <person name="Rusch D."/>
            <person name="Podicherti R."/>
            <person name="Tsui H.-C.T."/>
            <person name="Winkler M.E."/>
        </authorList>
    </citation>
    <scope>NUCLEOTIDE SEQUENCE</scope>
</reference>
<feature type="non-terminal residue" evidence="8">
    <location>
        <position position="348"/>
    </location>
</feature>
<dbReference type="GO" id="GO:0005829">
    <property type="term" value="C:cytosol"/>
    <property type="evidence" value="ECO:0007669"/>
    <property type="project" value="TreeGrafter"/>
</dbReference>
<dbReference type="PANTHER" id="PTHR43409">
    <property type="entry name" value="ANAEROBIC MAGNESIUM-PROTOPORPHYRIN IX MONOMETHYL ESTER CYCLASE-RELATED"/>
    <property type="match status" value="1"/>
</dbReference>
<dbReference type="EMBL" id="UINC01084204">
    <property type="protein sequence ID" value="SVC30627.1"/>
    <property type="molecule type" value="Genomic_DNA"/>
</dbReference>
<dbReference type="SFLD" id="SFLDG01082">
    <property type="entry name" value="B12-binding_domain_containing"/>
    <property type="match status" value="1"/>
</dbReference>
<dbReference type="InterPro" id="IPR007197">
    <property type="entry name" value="rSAM"/>
</dbReference>
<dbReference type="Pfam" id="PF04055">
    <property type="entry name" value="Radical_SAM"/>
    <property type="match status" value="1"/>
</dbReference>
<dbReference type="AlphaFoldDB" id="A0A382L6J5"/>
<name>A0A382L6J5_9ZZZZ</name>
<feature type="domain" description="B12-binding" evidence="7">
    <location>
        <begin position="21"/>
        <end position="173"/>
    </location>
</feature>
<dbReference type="SUPFAM" id="SSF52242">
    <property type="entry name" value="Cobalamin (vitamin B12)-binding domain"/>
    <property type="match status" value="1"/>
</dbReference>
<dbReference type="CDD" id="cd01335">
    <property type="entry name" value="Radical_SAM"/>
    <property type="match status" value="1"/>
</dbReference>
<keyword evidence="3" id="KW-0949">S-adenosyl-L-methionine</keyword>
<evidence type="ECO:0000256" key="2">
    <source>
        <dbReference type="ARBA" id="ARBA00022679"/>
    </source>
</evidence>
<dbReference type="CDD" id="cd02068">
    <property type="entry name" value="radical_SAM_B12_BD"/>
    <property type="match status" value="1"/>
</dbReference>
<feature type="non-terminal residue" evidence="8">
    <location>
        <position position="1"/>
    </location>
</feature>
<dbReference type="InterPro" id="IPR023404">
    <property type="entry name" value="rSAM_horseshoe"/>
</dbReference>
<dbReference type="SUPFAM" id="SSF102114">
    <property type="entry name" value="Radical SAM enzymes"/>
    <property type="match status" value="1"/>
</dbReference>
<dbReference type="Gene3D" id="3.40.50.280">
    <property type="entry name" value="Cobalamin-binding domain"/>
    <property type="match status" value="1"/>
</dbReference>
<accession>A0A382L6J5</accession>
<evidence type="ECO:0000256" key="3">
    <source>
        <dbReference type="ARBA" id="ARBA00022691"/>
    </source>
</evidence>
<proteinExistence type="predicted"/>
<dbReference type="Gene3D" id="3.80.30.20">
    <property type="entry name" value="tm_1862 like domain"/>
    <property type="match status" value="1"/>
</dbReference>
<dbReference type="InterPro" id="IPR034466">
    <property type="entry name" value="Methyltransferase_Class_B"/>
</dbReference>